<keyword evidence="3" id="KW-1185">Reference proteome</keyword>
<dbReference type="GeneID" id="7332292"/>
<dbReference type="RefSeq" id="WP_010920116.1">
    <property type="nucleotide sequence ID" value="NC_011916.1"/>
</dbReference>
<keyword evidence="1" id="KW-0732">Signal</keyword>
<organism evidence="2 3">
    <name type="scientific">Caulobacter vibrioides (strain NA1000 / CB15N)</name>
    <name type="common">Caulobacter crescentus</name>
    <dbReference type="NCBI Taxonomy" id="565050"/>
    <lineage>
        <taxon>Bacteria</taxon>
        <taxon>Pseudomonadati</taxon>
        <taxon>Pseudomonadota</taxon>
        <taxon>Alphaproteobacteria</taxon>
        <taxon>Caulobacterales</taxon>
        <taxon>Caulobacteraceae</taxon>
        <taxon>Caulobacter</taxon>
    </lineage>
</organism>
<protein>
    <recommendedName>
        <fullName evidence="4">DUF2987 domain-containing protein</fullName>
    </recommendedName>
</protein>
<dbReference type="AlphaFoldDB" id="A0A0H3C8T8"/>
<dbReference type="Proteomes" id="UP000001364">
    <property type="component" value="Chromosome"/>
</dbReference>
<reference evidence="2 3" key="1">
    <citation type="journal article" date="2010" name="J. Bacteriol.">
        <title>The genetic basis of laboratory adaptation in Caulobacter crescentus.</title>
        <authorList>
            <person name="Marks M.E."/>
            <person name="Castro-Rojas C.M."/>
            <person name="Teiling C."/>
            <person name="Du L."/>
            <person name="Kapatral V."/>
            <person name="Walunas T.L."/>
            <person name="Crosson S."/>
        </authorList>
    </citation>
    <scope>NUCLEOTIDE SEQUENCE [LARGE SCALE GENOMIC DNA]</scope>
    <source>
        <strain evidence="3">NA1000 / CB15N</strain>
    </source>
</reference>
<name>A0A0H3C8T8_CAUVN</name>
<evidence type="ECO:0000313" key="2">
    <source>
        <dbReference type="EMBL" id="ACL95803.1"/>
    </source>
</evidence>
<gene>
    <name evidence="2" type="ordered locus">CCNA_02338</name>
</gene>
<evidence type="ECO:0008006" key="4">
    <source>
        <dbReference type="Google" id="ProtNLM"/>
    </source>
</evidence>
<feature type="chain" id="PRO_5002605828" description="DUF2987 domain-containing protein" evidence="1">
    <location>
        <begin position="29"/>
        <end position="225"/>
    </location>
</feature>
<evidence type="ECO:0000256" key="1">
    <source>
        <dbReference type="SAM" id="SignalP"/>
    </source>
</evidence>
<feature type="signal peptide" evidence="1">
    <location>
        <begin position="1"/>
        <end position="28"/>
    </location>
</feature>
<dbReference type="EMBL" id="CP001340">
    <property type="protein sequence ID" value="ACL95803.1"/>
    <property type="molecule type" value="Genomic_DNA"/>
</dbReference>
<dbReference type="RefSeq" id="YP_002517711.1">
    <property type="nucleotide sequence ID" value="NC_011916.1"/>
</dbReference>
<sequence length="225" mass="24006">MNQSKTFKTLAVAGLGLALIAAATPASAREKIIPAEKLFPYLDKFMKVPAQERSRMRLRYILRSEGKPMGGVKVSVVETNGATTVLPVGDDGEFDRLPTLTQLNGKAKVVVDVPAEKKFSISMIPAPVLKLTQEYDARELALTVSESNAAMRKAAGPALALMVPKLPGIGFIGAQSGQIVYGDGRQAALEMVGGVPVFYPEAHKGAARVKLSRTPTRVAFDDGKK</sequence>
<dbReference type="HOGENOM" id="CLU_103643_0_0_5"/>
<dbReference type="PATRIC" id="fig|565050.3.peg.2290"/>
<accession>A0A0H3C8T8</accession>
<evidence type="ECO:0000313" key="3">
    <source>
        <dbReference type="Proteomes" id="UP000001364"/>
    </source>
</evidence>
<proteinExistence type="predicted"/>
<dbReference type="KEGG" id="ccs:CCNA_02338"/>
<dbReference type="OrthoDB" id="7171831at2"/>